<name>G4THD0_SERID</name>
<reference evidence="1 2" key="1">
    <citation type="journal article" date="2011" name="PLoS Pathog.">
        <title>Endophytic Life Strategies Decoded by Genome and Transcriptome Analyses of the Mutualistic Root Symbiont Piriformospora indica.</title>
        <authorList>
            <person name="Zuccaro A."/>
            <person name="Lahrmann U."/>
            <person name="Guldener U."/>
            <person name="Langen G."/>
            <person name="Pfiffi S."/>
            <person name="Biedenkopf D."/>
            <person name="Wong P."/>
            <person name="Samans B."/>
            <person name="Grimm C."/>
            <person name="Basiewicz M."/>
            <person name="Murat C."/>
            <person name="Martin F."/>
            <person name="Kogel K.H."/>
        </authorList>
    </citation>
    <scope>NUCLEOTIDE SEQUENCE [LARGE SCALE GENOMIC DNA]</scope>
    <source>
        <strain evidence="1 2">DSM 11827</strain>
    </source>
</reference>
<keyword evidence="2" id="KW-1185">Reference proteome</keyword>
<dbReference type="AlphaFoldDB" id="G4THD0"/>
<dbReference type="HOGENOM" id="CLU_074639_0_0_1"/>
<comment type="caution">
    <text evidence="1">The sequence shown here is derived from an EMBL/GenBank/DDBJ whole genome shotgun (WGS) entry which is preliminary data.</text>
</comment>
<gene>
    <name evidence="1" type="ORF">PIIN_04650</name>
</gene>
<dbReference type="EMBL" id="CAFZ01000092">
    <property type="protein sequence ID" value="CCA70716.1"/>
    <property type="molecule type" value="Genomic_DNA"/>
</dbReference>
<sequence length="336" mass="37549">MATVTTPPPAPSPINTQVAVHSNVLNDIEEHFASTPNIGEMVTTSCQIFQRLEPWGSVRSNHAKAQAVIPGVKRAVVSHCKTLDLSVQVSENGYLLADSGAALFDYLENAESYSLDEMRDYFEQVTIESKELEESTKTTVAAIRADRTKLIQVKDEIRNAVQAIDKERADNEQAIASARSWSRFLGGASAAINTVGHLPRMLPENEETQALVVLLPLLITVLDWGIVHLRESSESNIIERKAGVQSCGDAISKLEAAVEDLQAFETHMDNIAAFWIKVQMVLHRICRGLDALNRDRVARYRFKKIKEDFITARENFLLYKTGIVRLRDYFPPQITD</sequence>
<evidence type="ECO:0000313" key="2">
    <source>
        <dbReference type="Proteomes" id="UP000007148"/>
    </source>
</evidence>
<organism evidence="1 2">
    <name type="scientific">Serendipita indica (strain DSM 11827)</name>
    <name type="common">Root endophyte fungus</name>
    <name type="synonym">Piriformospora indica</name>
    <dbReference type="NCBI Taxonomy" id="1109443"/>
    <lineage>
        <taxon>Eukaryota</taxon>
        <taxon>Fungi</taxon>
        <taxon>Dikarya</taxon>
        <taxon>Basidiomycota</taxon>
        <taxon>Agaricomycotina</taxon>
        <taxon>Agaricomycetes</taxon>
        <taxon>Sebacinales</taxon>
        <taxon>Serendipitaceae</taxon>
        <taxon>Serendipita</taxon>
    </lineage>
</organism>
<accession>G4THD0</accession>
<dbReference type="InParanoid" id="G4THD0"/>
<protein>
    <submittedName>
        <fullName evidence="1">Uncharacterized protein</fullName>
    </submittedName>
</protein>
<dbReference type="Proteomes" id="UP000007148">
    <property type="component" value="Unassembled WGS sequence"/>
</dbReference>
<proteinExistence type="predicted"/>
<evidence type="ECO:0000313" key="1">
    <source>
        <dbReference type="EMBL" id="CCA70716.1"/>
    </source>
</evidence>